<accession>A0A072NVH4</accession>
<dbReference type="Gene3D" id="3.40.50.720">
    <property type="entry name" value="NAD(P)-binding Rossmann-like Domain"/>
    <property type="match status" value="1"/>
</dbReference>
<dbReference type="EMBL" id="AMGV01000021">
    <property type="protein sequence ID" value="KEF51859.1"/>
    <property type="molecule type" value="Genomic_DNA"/>
</dbReference>
<keyword evidence="3" id="KW-1185">Reference proteome</keyword>
<evidence type="ECO:0000259" key="1">
    <source>
        <dbReference type="Pfam" id="PF22917"/>
    </source>
</evidence>
<proteinExistence type="predicted"/>
<dbReference type="VEuPathDB" id="FungiDB:A1O9_12197"/>
<name>A0A072NVH4_9EURO</name>
<dbReference type="Proteomes" id="UP000027920">
    <property type="component" value="Unassembled WGS sequence"/>
</dbReference>
<dbReference type="RefSeq" id="XP_013254449.1">
    <property type="nucleotide sequence ID" value="XM_013398995.1"/>
</dbReference>
<dbReference type="Pfam" id="PF22917">
    <property type="entry name" value="PRISE"/>
    <property type="match status" value="1"/>
</dbReference>
<dbReference type="InterPro" id="IPR055222">
    <property type="entry name" value="PRISE-like_Rossmann-fold"/>
</dbReference>
<dbReference type="InterPro" id="IPR036291">
    <property type="entry name" value="NAD(P)-bd_dom_sf"/>
</dbReference>
<reference evidence="2 3" key="1">
    <citation type="submission" date="2013-03" db="EMBL/GenBank/DDBJ databases">
        <title>The Genome Sequence of Exophiala aquamarina CBS 119918.</title>
        <authorList>
            <consortium name="The Broad Institute Genomics Platform"/>
            <person name="Cuomo C."/>
            <person name="de Hoog S."/>
            <person name="Gorbushina A."/>
            <person name="Walker B."/>
            <person name="Young S.K."/>
            <person name="Zeng Q."/>
            <person name="Gargeya S."/>
            <person name="Fitzgerald M."/>
            <person name="Haas B."/>
            <person name="Abouelleil A."/>
            <person name="Allen A.W."/>
            <person name="Alvarado L."/>
            <person name="Arachchi H.M."/>
            <person name="Berlin A.M."/>
            <person name="Chapman S.B."/>
            <person name="Gainer-Dewar J."/>
            <person name="Goldberg J."/>
            <person name="Griggs A."/>
            <person name="Gujja S."/>
            <person name="Hansen M."/>
            <person name="Howarth C."/>
            <person name="Imamovic A."/>
            <person name="Ireland A."/>
            <person name="Larimer J."/>
            <person name="McCowan C."/>
            <person name="Murphy C."/>
            <person name="Pearson M."/>
            <person name="Poon T.W."/>
            <person name="Priest M."/>
            <person name="Roberts A."/>
            <person name="Saif S."/>
            <person name="Shea T."/>
            <person name="Sisk P."/>
            <person name="Sykes S."/>
            <person name="Wortman J."/>
            <person name="Nusbaum C."/>
            <person name="Birren B."/>
        </authorList>
    </citation>
    <scope>NUCLEOTIDE SEQUENCE [LARGE SCALE GENOMIC DNA]</scope>
    <source>
        <strain evidence="2 3">CBS 119918</strain>
    </source>
</reference>
<organism evidence="2 3">
    <name type="scientific">Exophiala aquamarina CBS 119918</name>
    <dbReference type="NCBI Taxonomy" id="1182545"/>
    <lineage>
        <taxon>Eukaryota</taxon>
        <taxon>Fungi</taxon>
        <taxon>Dikarya</taxon>
        <taxon>Ascomycota</taxon>
        <taxon>Pezizomycotina</taxon>
        <taxon>Eurotiomycetes</taxon>
        <taxon>Chaetothyriomycetidae</taxon>
        <taxon>Chaetothyriales</taxon>
        <taxon>Herpotrichiellaceae</taxon>
        <taxon>Exophiala</taxon>
    </lineage>
</organism>
<dbReference type="STRING" id="1182545.A0A072NVH4"/>
<evidence type="ECO:0000313" key="3">
    <source>
        <dbReference type="Proteomes" id="UP000027920"/>
    </source>
</evidence>
<dbReference type="PANTHER" id="PTHR32487:SF29">
    <property type="entry name" value="NAD-DEPENDENT EPIMERASE_DEHYDRATASE DOMAIN-CONTAINING PROTEIN"/>
    <property type="match status" value="1"/>
</dbReference>
<dbReference type="GeneID" id="25287091"/>
<dbReference type="AlphaFoldDB" id="A0A072NVH4"/>
<dbReference type="HOGENOM" id="CLU_030125_1_1_1"/>
<dbReference type="CDD" id="cd08948">
    <property type="entry name" value="5beta-POR_like_SDR_a"/>
    <property type="match status" value="1"/>
</dbReference>
<evidence type="ECO:0000313" key="2">
    <source>
        <dbReference type="EMBL" id="KEF51859.1"/>
    </source>
</evidence>
<dbReference type="OrthoDB" id="1731983at2759"/>
<dbReference type="SUPFAM" id="SSF51735">
    <property type="entry name" value="NAD(P)-binding Rossmann-fold domains"/>
    <property type="match status" value="1"/>
</dbReference>
<feature type="domain" description="PRISE-like Rossmann-fold" evidence="1">
    <location>
        <begin position="27"/>
        <end position="300"/>
    </location>
</feature>
<dbReference type="PANTHER" id="PTHR32487">
    <property type="entry name" value="3-OXO-DELTA(4,5)-STEROID 5-BETA-REDUCTASE"/>
    <property type="match status" value="1"/>
</dbReference>
<gene>
    <name evidence="2" type="ORF">A1O9_12197</name>
</gene>
<sequence length="427" mass="48143">MAIQQIQSRGIYHALPVYPDNTKGLTAIITGANGISGYYMLRVLAQAPERWTKIYCLSRRPPLVPGGLPANAEHIALDFLRQPEEIAQVLKEKNIRADHVFFFSYIQAEPKPGAGLWSDAEEMCRVNSLLLDNFLAGLIKADIKPECFMLQTGAKNYGGHLGPTKLPQEESDPRVTLEPNFYYPQEDALWKYAKEQGVKWTIGMPGPILGAVPDAAMNAAFPLAVYAAVAKHRNVALEFPADIASWQMYQSMSSSMMNAYLEEWSVLTPTARNQKFNACDNSAFTWEGCWPKIAGWYGVDWSGPDPNANWIERKTRFNPRGYGEKGISRRKFTFVEWAKREETKKAWKEIAESHDLHQKELKDVDRVFGFLDGTVCRPAPLILSTDKARKLGWHGFVDSSEAILEVFDELAKLNMIPPVPRVDVKFN</sequence>
<protein>
    <recommendedName>
        <fullName evidence="1">PRISE-like Rossmann-fold domain-containing protein</fullName>
    </recommendedName>
</protein>
<comment type="caution">
    <text evidence="2">The sequence shown here is derived from an EMBL/GenBank/DDBJ whole genome shotgun (WGS) entry which is preliminary data.</text>
</comment>